<evidence type="ECO:0000313" key="2">
    <source>
        <dbReference type="Proteomes" id="UP001269375"/>
    </source>
</evidence>
<comment type="caution">
    <text evidence="1">The sequence shown here is derived from an EMBL/GenBank/DDBJ whole genome shotgun (WGS) entry which is preliminary data.</text>
</comment>
<name>A0ABU1GVD2_9GAMM</name>
<dbReference type="Proteomes" id="UP001269375">
    <property type="component" value="Unassembled WGS sequence"/>
</dbReference>
<proteinExistence type="predicted"/>
<reference evidence="1 2" key="1">
    <citation type="submission" date="2023-04" db="EMBL/GenBank/DDBJ databases">
        <title>A long-awaited taxogenomic arrangement of the family Halomonadaceae.</title>
        <authorList>
            <person name="De La Haba R."/>
            <person name="Chuvochina M."/>
            <person name="Wittouck S."/>
            <person name="Arahal D.R."/>
            <person name="Sanchez-Porro C."/>
            <person name="Hugenholtz P."/>
            <person name="Ventosa A."/>
        </authorList>
    </citation>
    <scope>NUCLEOTIDE SEQUENCE [LARGE SCALE GENOMIC DNA]</scope>
    <source>
        <strain evidence="1 2">DSM 22428</strain>
    </source>
</reference>
<sequence>MTLIELLGKYRAATLETERLVAEGMTGGASSDELFELLKWQGNMKHHYQVLVRFMVYPFIAPDLECGRLTEQAYINDLCHDLTVKNANTLSHILLFLSNAYSAYVRWDSEHALSASV</sequence>
<protein>
    <submittedName>
        <fullName evidence="1">Uncharacterized protein</fullName>
    </submittedName>
</protein>
<accession>A0ABU1GVD2</accession>
<evidence type="ECO:0000313" key="1">
    <source>
        <dbReference type="EMBL" id="MDR5895991.1"/>
    </source>
</evidence>
<keyword evidence="2" id="KW-1185">Reference proteome</keyword>
<dbReference type="RefSeq" id="WP_251589928.1">
    <property type="nucleotide sequence ID" value="NZ_JAMLJI010000001.1"/>
</dbReference>
<organism evidence="1 2">
    <name type="scientific">Larsenimonas suaedae</name>
    <dbReference type="NCBI Taxonomy" id="1851019"/>
    <lineage>
        <taxon>Bacteria</taxon>
        <taxon>Pseudomonadati</taxon>
        <taxon>Pseudomonadota</taxon>
        <taxon>Gammaproteobacteria</taxon>
        <taxon>Oceanospirillales</taxon>
        <taxon>Halomonadaceae</taxon>
        <taxon>Larsenimonas</taxon>
    </lineage>
</organism>
<dbReference type="EMBL" id="JARWAO010000003">
    <property type="protein sequence ID" value="MDR5895991.1"/>
    <property type="molecule type" value="Genomic_DNA"/>
</dbReference>
<gene>
    <name evidence="1" type="ORF">QC825_07910</name>
</gene>